<evidence type="ECO:0000256" key="3">
    <source>
        <dbReference type="ARBA" id="ARBA00012759"/>
    </source>
</evidence>
<evidence type="ECO:0000256" key="4">
    <source>
        <dbReference type="ARBA" id="ARBA00022670"/>
    </source>
</evidence>
<dbReference type="Proteomes" id="UP000008694">
    <property type="component" value="Unassembled WGS sequence"/>
</dbReference>
<feature type="domain" description="Ubiquitin carboxyl-terminal hydrolase C-terminal" evidence="8">
    <location>
        <begin position="3"/>
        <end position="50"/>
    </location>
</feature>
<dbReference type="InterPro" id="IPR029346">
    <property type="entry name" value="USP_C"/>
</dbReference>
<proteinExistence type="inferred from homology"/>
<evidence type="ECO:0000256" key="6">
    <source>
        <dbReference type="ARBA" id="ARBA00022801"/>
    </source>
</evidence>
<keyword evidence="4" id="KW-0645">Protease</keyword>
<accession>D7MPZ9</accession>
<organism evidence="10">
    <name type="scientific">Arabidopsis lyrata subsp. lyrata</name>
    <name type="common">Lyre-leaved rock-cress</name>
    <dbReference type="NCBI Taxonomy" id="81972"/>
    <lineage>
        <taxon>Eukaryota</taxon>
        <taxon>Viridiplantae</taxon>
        <taxon>Streptophyta</taxon>
        <taxon>Embryophyta</taxon>
        <taxon>Tracheophyta</taxon>
        <taxon>Spermatophyta</taxon>
        <taxon>Magnoliopsida</taxon>
        <taxon>eudicotyledons</taxon>
        <taxon>Gunneridae</taxon>
        <taxon>Pentapetalae</taxon>
        <taxon>rosids</taxon>
        <taxon>malvids</taxon>
        <taxon>Brassicales</taxon>
        <taxon>Brassicaceae</taxon>
        <taxon>Camelineae</taxon>
        <taxon>Arabidopsis</taxon>
    </lineage>
</organism>
<dbReference type="HOGENOM" id="CLU_2392343_0_0_1"/>
<evidence type="ECO:0000259" key="8">
    <source>
        <dbReference type="Pfam" id="PF14533"/>
    </source>
</evidence>
<keyword evidence="6" id="KW-0378">Hydrolase</keyword>
<dbReference type="Pfam" id="PF14533">
    <property type="entry name" value="USP7_C2"/>
    <property type="match status" value="1"/>
</dbReference>
<sequence length="94" mass="10812">GFKPFGDPFMFVILEGEVLQKMKNRIQKKLHVPDEEFAKMDIRLLFSNKCGNLHKKGRGKRMYLGLEHGRQSWKEESRAPALNTSKVQLAAAHC</sequence>
<gene>
    <name evidence="9" type="ORF">ARALYDRAFT_683882</name>
</gene>
<dbReference type="AlphaFoldDB" id="D7MPZ9"/>
<comment type="catalytic activity">
    <reaction evidence="1">
        <text>Thiol-dependent hydrolysis of ester, thioester, amide, peptide and isopeptide bonds formed by the C-terminal Gly of ubiquitin (a 76-residue protein attached to proteins as an intracellular targeting signal).</text>
        <dbReference type="EC" id="3.4.19.12"/>
    </reaction>
</comment>
<evidence type="ECO:0000256" key="5">
    <source>
        <dbReference type="ARBA" id="ARBA00022786"/>
    </source>
</evidence>
<keyword evidence="7" id="KW-0788">Thiol protease</keyword>
<name>D7MPZ9_ARALL</name>
<dbReference type="EC" id="3.4.19.12" evidence="3"/>
<keyword evidence="10" id="KW-1185">Reference proteome</keyword>
<dbReference type="STRING" id="81972.D7MPZ9"/>
<evidence type="ECO:0000313" key="9">
    <source>
        <dbReference type="EMBL" id="EFH41706.1"/>
    </source>
</evidence>
<protein>
    <recommendedName>
        <fullName evidence="3">ubiquitinyl hydrolase 1</fullName>
        <ecNumber evidence="3">3.4.19.12</ecNumber>
    </recommendedName>
</protein>
<evidence type="ECO:0000256" key="2">
    <source>
        <dbReference type="ARBA" id="ARBA00009085"/>
    </source>
</evidence>
<evidence type="ECO:0000256" key="7">
    <source>
        <dbReference type="ARBA" id="ARBA00022807"/>
    </source>
</evidence>
<feature type="non-terminal residue" evidence="9">
    <location>
        <position position="1"/>
    </location>
</feature>
<reference evidence="10" key="1">
    <citation type="journal article" date="2011" name="Nat. Genet.">
        <title>The Arabidopsis lyrata genome sequence and the basis of rapid genome size change.</title>
        <authorList>
            <person name="Hu T.T."/>
            <person name="Pattyn P."/>
            <person name="Bakker E.G."/>
            <person name="Cao J."/>
            <person name="Cheng J.-F."/>
            <person name="Clark R.M."/>
            <person name="Fahlgren N."/>
            <person name="Fawcett J.A."/>
            <person name="Grimwood J."/>
            <person name="Gundlach H."/>
            <person name="Haberer G."/>
            <person name="Hollister J.D."/>
            <person name="Ossowski S."/>
            <person name="Ottilar R.P."/>
            <person name="Salamov A.A."/>
            <person name="Schneeberger K."/>
            <person name="Spannagl M."/>
            <person name="Wang X."/>
            <person name="Yang L."/>
            <person name="Nasrallah M.E."/>
            <person name="Bergelson J."/>
            <person name="Carrington J.C."/>
            <person name="Gaut B.S."/>
            <person name="Schmutz J."/>
            <person name="Mayer K.F.X."/>
            <person name="Van de Peer Y."/>
            <person name="Grigoriev I.V."/>
            <person name="Nordborg M."/>
            <person name="Weigel D."/>
            <person name="Guo Y.-L."/>
        </authorList>
    </citation>
    <scope>NUCLEOTIDE SEQUENCE [LARGE SCALE GENOMIC DNA]</scope>
    <source>
        <strain evidence="10">cv. MN47</strain>
    </source>
</reference>
<dbReference type="GO" id="GO:0006508">
    <property type="term" value="P:proteolysis"/>
    <property type="evidence" value="ECO:0007669"/>
    <property type="project" value="UniProtKB-KW"/>
</dbReference>
<dbReference type="EMBL" id="GL348720">
    <property type="protein sequence ID" value="EFH41706.1"/>
    <property type="molecule type" value="Genomic_DNA"/>
</dbReference>
<dbReference type="GO" id="GO:0004843">
    <property type="term" value="F:cysteine-type deubiquitinase activity"/>
    <property type="evidence" value="ECO:0007669"/>
    <property type="project" value="UniProtKB-EC"/>
</dbReference>
<evidence type="ECO:0000256" key="1">
    <source>
        <dbReference type="ARBA" id="ARBA00000707"/>
    </source>
</evidence>
<keyword evidence="5" id="KW-0833">Ubl conjugation pathway</keyword>
<dbReference type="Gramene" id="Al_scaffold_0008_702">
    <property type="protein sequence ID" value="Al_scaffold_0008_702"/>
    <property type="gene ID" value="Al_scaffold_0008_702"/>
</dbReference>
<comment type="similarity">
    <text evidence="2">Belongs to the peptidase C19 family.</text>
</comment>
<evidence type="ECO:0000313" key="10">
    <source>
        <dbReference type="Proteomes" id="UP000008694"/>
    </source>
</evidence>